<name>A0A9D1ZVC7_9FIRM</name>
<comment type="caution">
    <text evidence="2">The sequence shown here is derived from an EMBL/GenBank/DDBJ whole genome shotgun (WGS) entry which is preliminary data.</text>
</comment>
<accession>A0A9D1ZVC7</accession>
<feature type="transmembrane region" description="Helical" evidence="1">
    <location>
        <begin position="34"/>
        <end position="59"/>
    </location>
</feature>
<sequence>MNAAVLLVFGLLMTFVLETIVFIPLFLKKDGYFIGAFYCVNAATNLSLNVLLAGAVWLMEEVGVYIFSDGPAAYLLGCCTVLLEIAIVFIEYAVLKKFHPYKNLLVYVAGANALSAVAGSLFMAFFIASF</sequence>
<proteinExistence type="predicted"/>
<evidence type="ECO:0000313" key="2">
    <source>
        <dbReference type="EMBL" id="HIY97162.1"/>
    </source>
</evidence>
<feature type="transmembrane region" description="Helical" evidence="1">
    <location>
        <begin position="71"/>
        <end position="92"/>
    </location>
</feature>
<reference evidence="2" key="1">
    <citation type="journal article" date="2021" name="PeerJ">
        <title>Extensive microbial diversity within the chicken gut microbiome revealed by metagenomics and culture.</title>
        <authorList>
            <person name="Gilroy R."/>
            <person name="Ravi A."/>
            <person name="Getino M."/>
            <person name="Pursley I."/>
            <person name="Horton D.L."/>
            <person name="Alikhan N.F."/>
            <person name="Baker D."/>
            <person name="Gharbi K."/>
            <person name="Hall N."/>
            <person name="Watson M."/>
            <person name="Adriaenssens E.M."/>
            <person name="Foster-Nyarko E."/>
            <person name="Jarju S."/>
            <person name="Secka A."/>
            <person name="Antonio M."/>
            <person name="Oren A."/>
            <person name="Chaudhuri R.R."/>
            <person name="La Ragione R."/>
            <person name="Hildebrand F."/>
            <person name="Pallen M.J."/>
        </authorList>
    </citation>
    <scope>NUCLEOTIDE SEQUENCE</scope>
    <source>
        <strain evidence="2">1345</strain>
    </source>
</reference>
<protein>
    <submittedName>
        <fullName evidence="2">Uncharacterized protein</fullName>
    </submittedName>
</protein>
<keyword evidence="1" id="KW-1133">Transmembrane helix</keyword>
<evidence type="ECO:0000313" key="3">
    <source>
        <dbReference type="Proteomes" id="UP000886750"/>
    </source>
</evidence>
<dbReference type="Proteomes" id="UP000886750">
    <property type="component" value="Unassembled WGS sequence"/>
</dbReference>
<feature type="transmembrane region" description="Helical" evidence="1">
    <location>
        <begin position="6"/>
        <end position="27"/>
    </location>
</feature>
<dbReference type="AlphaFoldDB" id="A0A9D1ZVC7"/>
<gene>
    <name evidence="2" type="ORF">H9729_05680</name>
</gene>
<feature type="transmembrane region" description="Helical" evidence="1">
    <location>
        <begin position="104"/>
        <end position="128"/>
    </location>
</feature>
<reference evidence="2" key="2">
    <citation type="submission" date="2021-04" db="EMBL/GenBank/DDBJ databases">
        <authorList>
            <person name="Gilroy R."/>
        </authorList>
    </citation>
    <scope>NUCLEOTIDE SEQUENCE</scope>
    <source>
        <strain evidence="2">1345</strain>
    </source>
</reference>
<dbReference type="EMBL" id="DXCQ01000051">
    <property type="protein sequence ID" value="HIY97162.1"/>
    <property type="molecule type" value="Genomic_DNA"/>
</dbReference>
<evidence type="ECO:0000256" key="1">
    <source>
        <dbReference type="SAM" id="Phobius"/>
    </source>
</evidence>
<keyword evidence="1" id="KW-0812">Transmembrane</keyword>
<organism evidence="2 3">
    <name type="scientific">Candidatus Borkfalkia excrementigallinarum</name>
    <dbReference type="NCBI Taxonomy" id="2838506"/>
    <lineage>
        <taxon>Bacteria</taxon>
        <taxon>Bacillati</taxon>
        <taxon>Bacillota</taxon>
        <taxon>Clostridia</taxon>
        <taxon>Christensenellales</taxon>
        <taxon>Christensenellaceae</taxon>
        <taxon>Candidatus Borkfalkia</taxon>
    </lineage>
</organism>
<keyword evidence="1" id="KW-0472">Membrane</keyword>